<organism evidence="2 3">
    <name type="scientific">Dermatophagoides pteronyssinus</name>
    <name type="common">European house dust mite</name>
    <dbReference type="NCBI Taxonomy" id="6956"/>
    <lineage>
        <taxon>Eukaryota</taxon>
        <taxon>Metazoa</taxon>
        <taxon>Ecdysozoa</taxon>
        <taxon>Arthropoda</taxon>
        <taxon>Chelicerata</taxon>
        <taxon>Arachnida</taxon>
        <taxon>Acari</taxon>
        <taxon>Acariformes</taxon>
        <taxon>Sarcoptiformes</taxon>
        <taxon>Astigmata</taxon>
        <taxon>Psoroptidia</taxon>
        <taxon>Analgoidea</taxon>
        <taxon>Pyroglyphidae</taxon>
        <taxon>Dermatophagoidinae</taxon>
        <taxon>Dermatophagoides</taxon>
    </lineage>
</organism>
<protein>
    <submittedName>
        <fullName evidence="3">Uncharacterized protein LOC113796038</fullName>
    </submittedName>
</protein>
<keyword evidence="2" id="KW-1185">Reference proteome</keyword>
<reference evidence="3" key="1">
    <citation type="submission" date="2025-08" db="UniProtKB">
        <authorList>
            <consortium name="RefSeq"/>
        </authorList>
    </citation>
    <scope>IDENTIFICATION</scope>
    <source>
        <strain evidence="3">Airmid</strain>
    </source>
</reference>
<feature type="non-terminal residue" evidence="3">
    <location>
        <position position="1"/>
    </location>
</feature>
<evidence type="ECO:0000313" key="3">
    <source>
        <dbReference type="RefSeq" id="XP_027202085.1"/>
    </source>
</evidence>
<feature type="transmembrane region" description="Helical" evidence="1">
    <location>
        <begin position="39"/>
        <end position="63"/>
    </location>
</feature>
<evidence type="ECO:0000313" key="2">
    <source>
        <dbReference type="Proteomes" id="UP000515146"/>
    </source>
</evidence>
<keyword evidence="1" id="KW-0472">Membrane</keyword>
<dbReference type="RefSeq" id="XP_027202085.1">
    <property type="nucleotide sequence ID" value="XM_027346284.1"/>
</dbReference>
<evidence type="ECO:0000256" key="1">
    <source>
        <dbReference type="SAM" id="Phobius"/>
    </source>
</evidence>
<keyword evidence="1" id="KW-1133">Transmembrane helix</keyword>
<dbReference type="KEGG" id="dpte:113796038"/>
<dbReference type="Proteomes" id="UP000515146">
    <property type="component" value="Unplaced"/>
</dbReference>
<feature type="non-terminal residue" evidence="3">
    <location>
        <position position="101"/>
    </location>
</feature>
<keyword evidence="1" id="KW-0812">Transmembrane</keyword>
<feature type="transmembrane region" description="Helical" evidence="1">
    <location>
        <begin position="70"/>
        <end position="91"/>
    </location>
</feature>
<sequence>SKITEFLLKYCQYDDCELLPEYRNYLIKFYRKSHFIANISYKIFSIGITVIYFVADVFVFYLYQCEQINLIKLIMTSLFFLFYVSHTIFIIGDSLITLINF</sequence>
<accession>A0A6P6Y9V9</accession>
<dbReference type="AlphaFoldDB" id="A0A6P6Y9V9"/>
<gene>
    <name evidence="3" type="primary">LOC113796038</name>
</gene>
<name>A0A6P6Y9V9_DERPT</name>
<proteinExistence type="predicted"/>
<dbReference type="InParanoid" id="A0A6P6Y9V9"/>